<dbReference type="InterPro" id="IPR041522">
    <property type="entry name" value="CdaR_GGDEF"/>
</dbReference>
<dbReference type="SUPFAM" id="SSF55781">
    <property type="entry name" value="GAF domain-like"/>
    <property type="match status" value="1"/>
</dbReference>
<organism evidence="3 4">
    <name type="scientific">Nocardioides marinisabuli</name>
    <dbReference type="NCBI Taxonomy" id="419476"/>
    <lineage>
        <taxon>Bacteria</taxon>
        <taxon>Bacillati</taxon>
        <taxon>Actinomycetota</taxon>
        <taxon>Actinomycetes</taxon>
        <taxon>Propionibacteriales</taxon>
        <taxon>Nocardioidaceae</taxon>
        <taxon>Nocardioides</taxon>
    </lineage>
</organism>
<comment type="caution">
    <text evidence="3">The sequence shown here is derived from an EMBL/GenBank/DDBJ whole genome shotgun (WGS) entry which is preliminary data.</text>
</comment>
<keyword evidence="4" id="KW-1185">Reference proteome</keyword>
<evidence type="ECO:0000256" key="1">
    <source>
        <dbReference type="ARBA" id="ARBA00006754"/>
    </source>
</evidence>
<comment type="similarity">
    <text evidence="1">Belongs to the CdaR family.</text>
</comment>
<reference evidence="3 4" key="1">
    <citation type="submission" date="2020-07" db="EMBL/GenBank/DDBJ databases">
        <title>Sequencing the genomes of 1000 actinobacteria strains.</title>
        <authorList>
            <person name="Klenk H.-P."/>
        </authorList>
    </citation>
    <scope>NUCLEOTIDE SEQUENCE [LARGE SCALE GENOMIC DNA]</scope>
    <source>
        <strain evidence="3 4">DSM 18965</strain>
    </source>
</reference>
<dbReference type="InterPro" id="IPR051448">
    <property type="entry name" value="CdaR-like_regulators"/>
</dbReference>
<dbReference type="PANTHER" id="PTHR33744">
    <property type="entry name" value="CARBOHYDRATE DIACID REGULATOR"/>
    <property type="match status" value="1"/>
</dbReference>
<dbReference type="PANTHER" id="PTHR33744:SF1">
    <property type="entry name" value="DNA-BINDING TRANSCRIPTIONAL ACTIVATOR ADER"/>
    <property type="match status" value="1"/>
</dbReference>
<evidence type="ECO:0000313" key="3">
    <source>
        <dbReference type="EMBL" id="NYD58577.1"/>
    </source>
</evidence>
<dbReference type="InterPro" id="IPR029016">
    <property type="entry name" value="GAF-like_dom_sf"/>
</dbReference>
<feature type="domain" description="GAF" evidence="2">
    <location>
        <begin position="70"/>
        <end position="221"/>
    </location>
</feature>
<dbReference type="RefSeq" id="WP_179616170.1">
    <property type="nucleotide sequence ID" value="NZ_CP059163.1"/>
</dbReference>
<sequence>MARTLLDLLYDEAPREEFDRLVEAGGDDPETRRAYDVALRLRELIARQRSREAELSALYDTAGDLTAIRDVDTILAAIVRRARQLLKADMTYLSLNDEAEGASFMKVTDGALSAEFRTLRLPLGTGLLGLVAQTGAPYFTSDYQHDERFVHRRFVDDAVGNEGIRAILGVPLVLEGRVIGALMATHRTVRPFPPEEVSLLTSFAAHASVALENARLFADLDEANTRLREQADAVEEAARVHDQLTGLLLHRSSLAEVVAVLGEVLGGGRVAVLDADGHVLAGDPAPGPGPSRAALAEAVASGHSVAVAGGYLAPALAGQEHLATVLVHGGPDLDRAGRRTLERGAIVAGLVLLFARSVDEAEERLGGALLTDLLEGSDADPARLRQRARGQRLRLDAGCVVTVAEVPAGERHRAVRAAARLARAVDGLAVEHRGRPVLLVPAHDDPLTTGQRLRAALAETCGEPVTLGVAAGPAHPTDGALPAAYDEARRCLEALLALGRTGECADPAALGVTRLLLGTSGPGDLEDFVTRSLGPVLEHDQRRGTELVATLEAWFAEGGRSRATAERLHVHPNTVAQRLDRVTDLLGPRWREPDAALDLQLALRVARLRSPQDQD</sequence>
<dbReference type="Pfam" id="PF01590">
    <property type="entry name" value="GAF"/>
    <property type="match status" value="1"/>
</dbReference>
<dbReference type="InterPro" id="IPR025736">
    <property type="entry name" value="PucR_C-HTH_dom"/>
</dbReference>
<dbReference type="Pfam" id="PF13556">
    <property type="entry name" value="HTH_30"/>
    <property type="match status" value="1"/>
</dbReference>
<evidence type="ECO:0000259" key="2">
    <source>
        <dbReference type="SMART" id="SM00065"/>
    </source>
</evidence>
<name>A0A7Y9F2U5_9ACTN</name>
<dbReference type="Pfam" id="PF17853">
    <property type="entry name" value="GGDEF_2"/>
    <property type="match status" value="1"/>
</dbReference>
<dbReference type="AlphaFoldDB" id="A0A7Y9F2U5"/>
<evidence type="ECO:0000313" key="4">
    <source>
        <dbReference type="Proteomes" id="UP000516957"/>
    </source>
</evidence>
<dbReference type="Proteomes" id="UP000516957">
    <property type="component" value="Unassembled WGS sequence"/>
</dbReference>
<dbReference type="SMART" id="SM00065">
    <property type="entry name" value="GAF"/>
    <property type="match status" value="1"/>
</dbReference>
<dbReference type="InterPro" id="IPR003018">
    <property type="entry name" value="GAF"/>
</dbReference>
<proteinExistence type="inferred from homology"/>
<dbReference type="Gene3D" id="3.30.450.40">
    <property type="match status" value="1"/>
</dbReference>
<gene>
    <name evidence="3" type="ORF">BKA08_002815</name>
</gene>
<accession>A0A7Y9F2U5</accession>
<dbReference type="InterPro" id="IPR042070">
    <property type="entry name" value="PucR_C-HTH_sf"/>
</dbReference>
<dbReference type="Gene3D" id="1.10.10.2840">
    <property type="entry name" value="PucR C-terminal helix-turn-helix domain"/>
    <property type="match status" value="1"/>
</dbReference>
<dbReference type="EMBL" id="JACCBE010000001">
    <property type="protein sequence ID" value="NYD58577.1"/>
    <property type="molecule type" value="Genomic_DNA"/>
</dbReference>
<protein>
    <recommendedName>
        <fullName evidence="2">GAF domain-containing protein</fullName>
    </recommendedName>
</protein>